<accession>A0ABT2W3R7</accession>
<sequence>MIFLREFFGTPSGLLRKKHLFSEEDPKKTNPFPKRSQEKPFKTD</sequence>
<dbReference type="Proteomes" id="UP001208649">
    <property type="component" value="Unassembled WGS sequence"/>
</dbReference>
<dbReference type="RefSeq" id="WP_263002282.1">
    <property type="nucleotide sequence ID" value="NZ_JAOTEM010000001.1"/>
</dbReference>
<name>A0ABT2W3R7_9FLAO</name>
<gene>
    <name evidence="2" type="ORF">NZ698_06585</name>
</gene>
<evidence type="ECO:0000313" key="3">
    <source>
        <dbReference type="Proteomes" id="UP001208649"/>
    </source>
</evidence>
<evidence type="ECO:0000313" key="2">
    <source>
        <dbReference type="EMBL" id="MCU7616857.1"/>
    </source>
</evidence>
<dbReference type="EMBL" id="JAOTEM010000001">
    <property type="protein sequence ID" value="MCU7616857.1"/>
    <property type="molecule type" value="Genomic_DNA"/>
</dbReference>
<proteinExistence type="predicted"/>
<feature type="compositionally biased region" description="Basic and acidic residues" evidence="1">
    <location>
        <begin position="35"/>
        <end position="44"/>
    </location>
</feature>
<reference evidence="3" key="1">
    <citation type="submission" date="2023-07" db="EMBL/GenBank/DDBJ databases">
        <title>Chryseobacterium sp. strain PBS4-4 Genome sequencing and assembly.</title>
        <authorList>
            <person name="Jung Y."/>
        </authorList>
    </citation>
    <scope>NUCLEOTIDE SEQUENCE [LARGE SCALE GENOMIC DNA]</scope>
    <source>
        <strain evidence="3">PBS4-4</strain>
    </source>
</reference>
<comment type="caution">
    <text evidence="2">The sequence shown here is derived from an EMBL/GenBank/DDBJ whole genome shotgun (WGS) entry which is preliminary data.</text>
</comment>
<evidence type="ECO:0000256" key="1">
    <source>
        <dbReference type="SAM" id="MobiDB-lite"/>
    </source>
</evidence>
<keyword evidence="3" id="KW-1185">Reference proteome</keyword>
<feature type="region of interest" description="Disordered" evidence="1">
    <location>
        <begin position="19"/>
        <end position="44"/>
    </location>
</feature>
<protein>
    <submittedName>
        <fullName evidence="2">Uncharacterized protein</fullName>
    </submittedName>
</protein>
<organism evidence="2 3">
    <name type="scientific">Chryseobacterium edaphi</name>
    <dbReference type="NCBI Taxonomy" id="2976532"/>
    <lineage>
        <taxon>Bacteria</taxon>
        <taxon>Pseudomonadati</taxon>
        <taxon>Bacteroidota</taxon>
        <taxon>Flavobacteriia</taxon>
        <taxon>Flavobacteriales</taxon>
        <taxon>Weeksellaceae</taxon>
        <taxon>Chryseobacterium group</taxon>
        <taxon>Chryseobacterium</taxon>
    </lineage>
</organism>